<dbReference type="Proteomes" id="UP001183615">
    <property type="component" value="Unassembled WGS sequence"/>
</dbReference>
<dbReference type="RefSeq" id="WP_311617658.1">
    <property type="nucleotide sequence ID" value="NZ_JAVREV010000005.1"/>
</dbReference>
<feature type="domain" description="Aminoglycoside phosphotransferase" evidence="1">
    <location>
        <begin position="29"/>
        <end position="258"/>
    </location>
</feature>
<dbReference type="InterPro" id="IPR002575">
    <property type="entry name" value="Aminoglycoside_PTrfase"/>
</dbReference>
<evidence type="ECO:0000259" key="1">
    <source>
        <dbReference type="Pfam" id="PF01636"/>
    </source>
</evidence>
<organism evidence="2 3">
    <name type="scientific">Streptomyces johnsoniae</name>
    <dbReference type="NCBI Taxonomy" id="3075532"/>
    <lineage>
        <taxon>Bacteria</taxon>
        <taxon>Bacillati</taxon>
        <taxon>Actinomycetota</taxon>
        <taxon>Actinomycetes</taxon>
        <taxon>Kitasatosporales</taxon>
        <taxon>Streptomycetaceae</taxon>
        <taxon>Streptomyces</taxon>
    </lineage>
</organism>
<dbReference type="EMBL" id="JAVREV010000005">
    <property type="protein sequence ID" value="MDT0443308.1"/>
    <property type="molecule type" value="Genomic_DNA"/>
</dbReference>
<gene>
    <name evidence="2" type="ORF">RM779_11970</name>
</gene>
<dbReference type="InterPro" id="IPR011009">
    <property type="entry name" value="Kinase-like_dom_sf"/>
</dbReference>
<evidence type="ECO:0000313" key="2">
    <source>
        <dbReference type="EMBL" id="MDT0443308.1"/>
    </source>
</evidence>
<keyword evidence="3" id="KW-1185">Reference proteome</keyword>
<name>A0ABU2S2T0_9ACTN</name>
<dbReference type="SUPFAM" id="SSF56112">
    <property type="entry name" value="Protein kinase-like (PK-like)"/>
    <property type="match status" value="1"/>
</dbReference>
<dbReference type="Pfam" id="PF01636">
    <property type="entry name" value="APH"/>
    <property type="match status" value="1"/>
</dbReference>
<proteinExistence type="predicted"/>
<accession>A0ABU2S2T0</accession>
<dbReference type="Gene3D" id="3.90.1200.10">
    <property type="match status" value="1"/>
</dbReference>
<reference evidence="3" key="1">
    <citation type="submission" date="2023-07" db="EMBL/GenBank/DDBJ databases">
        <title>30 novel species of actinomycetes from the DSMZ collection.</title>
        <authorList>
            <person name="Nouioui I."/>
        </authorList>
    </citation>
    <scope>NUCLEOTIDE SEQUENCE [LARGE SCALE GENOMIC DNA]</scope>
    <source>
        <strain evidence="3">DSM 41886</strain>
    </source>
</reference>
<evidence type="ECO:0000313" key="3">
    <source>
        <dbReference type="Proteomes" id="UP001183615"/>
    </source>
</evidence>
<protein>
    <submittedName>
        <fullName evidence="2">Phosphotransferase</fullName>
    </submittedName>
</protein>
<sequence length="308" mass="32966">MTSSPLPLPGCRDIAAALLTHWRLNGAEVTPLPGGMNSVTWDVRCGTVRRVAKAVPCGGAAEEQFRRGLRLAARVEAAGIPAGAPLPTARGRLTAVTGGHVLALLSRVEGRELDGADGCDTVRLGTTLARVHRVLGTGPVEPATARASFDLSADGWDAAFAARPWVLPAVTEVAERLRRLRPETLTWGPSHGDPAPEHFRLDPATGRCGLIDWGAAGFRPRLYDVATAVLDAGGPERARPLLRAYLHHDALPPGEAERALLPLLDFRYAINAVYYADRIARGDTTGTADVAHAENHLTRARAWLSRRH</sequence>
<comment type="caution">
    <text evidence="2">The sequence shown here is derived from an EMBL/GenBank/DDBJ whole genome shotgun (WGS) entry which is preliminary data.</text>
</comment>